<dbReference type="AlphaFoldDB" id="A0A2P1PPG2"/>
<sequence>MNGGRMQRSNRVWLLLTILGGAVFVFLVGFFTGKLLEPFENWLNGLRPVQAIFAFANAVYWPLAFYVASVLLAYELGAKEKGSRPTFELVSLVHYKNSDGAFCNLLVANHGAPASNFRVKVLGLHRVHDGFQPNLAGAFPFALMTHARGGVQPLASFHLGSGESTQVALCRIDFALNALVIDPQVGVPITIFDSSAEGYAVTVGLFGDTSSERAIVLEIKGRTIDARILSESEFGSMKARWSRIADSKKL</sequence>
<name>A0A2P1PPG2_9GAMM</name>
<proteinExistence type="predicted"/>
<evidence type="ECO:0000313" key="2">
    <source>
        <dbReference type="EMBL" id="AVP96726.1"/>
    </source>
</evidence>
<keyword evidence="3" id="KW-1185">Reference proteome</keyword>
<dbReference type="KEGG" id="xba:C7S18_05710"/>
<accession>A0A2P1PPG2</accession>
<evidence type="ECO:0000313" key="3">
    <source>
        <dbReference type="Proteomes" id="UP000241074"/>
    </source>
</evidence>
<evidence type="ECO:0000256" key="1">
    <source>
        <dbReference type="SAM" id="Phobius"/>
    </source>
</evidence>
<feature type="transmembrane region" description="Helical" evidence="1">
    <location>
        <begin position="12"/>
        <end position="31"/>
    </location>
</feature>
<reference evidence="2 3" key="2">
    <citation type="submission" date="2018-03" db="EMBL/GenBank/DDBJ databases">
        <authorList>
            <person name="Keele B.F."/>
        </authorList>
    </citation>
    <scope>NUCLEOTIDE SEQUENCE [LARGE SCALE GENOMIC DNA]</scope>
    <source>
        <strain evidence="2 3">D13</strain>
    </source>
</reference>
<keyword evidence="1" id="KW-1133">Transmembrane helix</keyword>
<organism evidence="2 3">
    <name type="scientific">Ahniella affigens</name>
    <dbReference type="NCBI Taxonomy" id="2021234"/>
    <lineage>
        <taxon>Bacteria</taxon>
        <taxon>Pseudomonadati</taxon>
        <taxon>Pseudomonadota</taxon>
        <taxon>Gammaproteobacteria</taxon>
        <taxon>Lysobacterales</taxon>
        <taxon>Rhodanobacteraceae</taxon>
        <taxon>Ahniella</taxon>
    </lineage>
</organism>
<protein>
    <submittedName>
        <fullName evidence="2">Uncharacterized protein</fullName>
    </submittedName>
</protein>
<gene>
    <name evidence="2" type="ORF">C7S18_05710</name>
</gene>
<keyword evidence="1" id="KW-0472">Membrane</keyword>
<feature type="transmembrane region" description="Helical" evidence="1">
    <location>
        <begin position="51"/>
        <end position="74"/>
    </location>
</feature>
<keyword evidence="1" id="KW-0812">Transmembrane</keyword>
<dbReference type="EMBL" id="CP027860">
    <property type="protein sequence ID" value="AVP96726.1"/>
    <property type="molecule type" value="Genomic_DNA"/>
</dbReference>
<reference evidence="2 3" key="1">
    <citation type="submission" date="2018-03" db="EMBL/GenBank/DDBJ databases">
        <title>Ahniella affigens gen. nov., sp. nov., a gammaproteobacterium isolated from sandy soil near a stream.</title>
        <authorList>
            <person name="Ko Y."/>
            <person name="Kim J.-H."/>
        </authorList>
    </citation>
    <scope>NUCLEOTIDE SEQUENCE [LARGE SCALE GENOMIC DNA]</scope>
    <source>
        <strain evidence="2 3">D13</strain>
    </source>
</reference>
<dbReference type="Proteomes" id="UP000241074">
    <property type="component" value="Chromosome"/>
</dbReference>